<evidence type="ECO:0000313" key="9">
    <source>
        <dbReference type="Proteomes" id="UP001595075"/>
    </source>
</evidence>
<protein>
    <recommendedName>
        <fullName evidence="10">Mid2 domain-containing protein</fullName>
    </recommendedName>
</protein>
<feature type="transmembrane region" description="Helical" evidence="6">
    <location>
        <begin position="210"/>
        <end position="233"/>
    </location>
</feature>
<evidence type="ECO:0008006" key="10">
    <source>
        <dbReference type="Google" id="ProtNLM"/>
    </source>
</evidence>
<evidence type="ECO:0000256" key="1">
    <source>
        <dbReference type="ARBA" id="ARBA00004167"/>
    </source>
</evidence>
<reference evidence="8 9" key="1">
    <citation type="journal article" date="2024" name="Commun. Biol.">
        <title>Comparative genomic analysis of thermophilic fungi reveals convergent evolutionary adaptations and gene losses.</title>
        <authorList>
            <person name="Steindorff A.S."/>
            <person name="Aguilar-Pontes M.V."/>
            <person name="Robinson A.J."/>
            <person name="Andreopoulos B."/>
            <person name="LaButti K."/>
            <person name="Kuo A."/>
            <person name="Mondo S."/>
            <person name="Riley R."/>
            <person name="Otillar R."/>
            <person name="Haridas S."/>
            <person name="Lipzen A."/>
            <person name="Grimwood J."/>
            <person name="Schmutz J."/>
            <person name="Clum A."/>
            <person name="Reid I.D."/>
            <person name="Moisan M.C."/>
            <person name="Butler G."/>
            <person name="Nguyen T.T.M."/>
            <person name="Dewar K."/>
            <person name="Conant G."/>
            <person name="Drula E."/>
            <person name="Henrissat B."/>
            <person name="Hansel C."/>
            <person name="Singer S."/>
            <person name="Hutchinson M.I."/>
            <person name="de Vries R.P."/>
            <person name="Natvig D.O."/>
            <person name="Powell A.J."/>
            <person name="Tsang A."/>
            <person name="Grigoriev I.V."/>
        </authorList>
    </citation>
    <scope>NUCLEOTIDE SEQUENCE [LARGE SCALE GENOMIC DNA]</scope>
    <source>
        <strain evidence="8 9">CBS 494.80</strain>
    </source>
</reference>
<sequence length="271" mass="28706">MKMTAFVPLFICVISLASAQFLNPPPYIDGQKLSDVTIIYHVGDTLDVRWNSTNGAVVDLAIGQAGAPEERIDMMPNSGGLAKGNYKWRITTDGSDGGSTFDLAFSNTFRFGIFEAGSPNLSFATVYFNISNSTIDQYGNVIARSSSSPVVLPISTVSSSAITSSSTSRTSTSSSSTAPEISATTTVSSTTAPSTTLDSENSSFGTGAKIGIGIGLGVFGLGVIVGLALWFLFLRKRNAEMSRTRDEVNVDQTEATEQQIWSPKAELDTPH</sequence>
<dbReference type="PANTHER" id="PTHR15549">
    <property type="entry name" value="PAIRED IMMUNOGLOBULIN-LIKE TYPE 2 RECEPTOR"/>
    <property type="match status" value="1"/>
</dbReference>
<comment type="subcellular location">
    <subcellularLocation>
        <location evidence="1">Membrane</location>
        <topology evidence="1">Single-pass membrane protein</topology>
    </subcellularLocation>
</comment>
<dbReference type="InterPro" id="IPR051694">
    <property type="entry name" value="Immunoregulatory_rcpt-like"/>
</dbReference>
<evidence type="ECO:0000256" key="5">
    <source>
        <dbReference type="SAM" id="MobiDB-lite"/>
    </source>
</evidence>
<keyword evidence="9" id="KW-1185">Reference proteome</keyword>
<feature type="signal peptide" evidence="7">
    <location>
        <begin position="1"/>
        <end position="19"/>
    </location>
</feature>
<comment type="caution">
    <text evidence="8">The sequence shown here is derived from an EMBL/GenBank/DDBJ whole genome shotgun (WGS) entry which is preliminary data.</text>
</comment>
<evidence type="ECO:0000313" key="8">
    <source>
        <dbReference type="EMBL" id="KAL2062593.1"/>
    </source>
</evidence>
<dbReference type="PANTHER" id="PTHR15549:SF30">
    <property type="entry name" value="MID2 DOMAIN-CONTAINING PROTEIN"/>
    <property type="match status" value="1"/>
</dbReference>
<dbReference type="Proteomes" id="UP001595075">
    <property type="component" value="Unassembled WGS sequence"/>
</dbReference>
<organism evidence="8 9">
    <name type="scientific">Oculimacula yallundae</name>
    <dbReference type="NCBI Taxonomy" id="86028"/>
    <lineage>
        <taxon>Eukaryota</taxon>
        <taxon>Fungi</taxon>
        <taxon>Dikarya</taxon>
        <taxon>Ascomycota</taxon>
        <taxon>Pezizomycotina</taxon>
        <taxon>Leotiomycetes</taxon>
        <taxon>Helotiales</taxon>
        <taxon>Ploettnerulaceae</taxon>
        <taxon>Oculimacula</taxon>
    </lineage>
</organism>
<feature type="region of interest" description="Disordered" evidence="5">
    <location>
        <begin position="242"/>
        <end position="271"/>
    </location>
</feature>
<feature type="region of interest" description="Disordered" evidence="5">
    <location>
        <begin position="163"/>
        <end position="201"/>
    </location>
</feature>
<feature type="compositionally biased region" description="Low complexity" evidence="5">
    <location>
        <begin position="163"/>
        <end position="196"/>
    </location>
</feature>
<evidence type="ECO:0000256" key="7">
    <source>
        <dbReference type="SAM" id="SignalP"/>
    </source>
</evidence>
<feature type="chain" id="PRO_5047287676" description="Mid2 domain-containing protein" evidence="7">
    <location>
        <begin position="20"/>
        <end position="271"/>
    </location>
</feature>
<keyword evidence="3 6" id="KW-1133">Transmembrane helix</keyword>
<keyword evidence="7" id="KW-0732">Signal</keyword>
<dbReference type="EMBL" id="JAZHXI010000016">
    <property type="protein sequence ID" value="KAL2062593.1"/>
    <property type="molecule type" value="Genomic_DNA"/>
</dbReference>
<accession>A0ABR4BY70</accession>
<evidence type="ECO:0000256" key="3">
    <source>
        <dbReference type="ARBA" id="ARBA00022989"/>
    </source>
</evidence>
<name>A0ABR4BY70_9HELO</name>
<keyword evidence="4 6" id="KW-0472">Membrane</keyword>
<evidence type="ECO:0000256" key="4">
    <source>
        <dbReference type="ARBA" id="ARBA00023136"/>
    </source>
</evidence>
<gene>
    <name evidence="8" type="ORF">VTL71DRAFT_5665</name>
</gene>
<feature type="compositionally biased region" description="Polar residues" evidence="5">
    <location>
        <begin position="250"/>
        <end position="261"/>
    </location>
</feature>
<keyword evidence="2 6" id="KW-0812">Transmembrane</keyword>
<proteinExistence type="predicted"/>
<evidence type="ECO:0000256" key="2">
    <source>
        <dbReference type="ARBA" id="ARBA00022692"/>
    </source>
</evidence>
<evidence type="ECO:0000256" key="6">
    <source>
        <dbReference type="SAM" id="Phobius"/>
    </source>
</evidence>